<dbReference type="InterPro" id="IPR036271">
    <property type="entry name" value="Tet_transcr_reg_TetR-rel_C_sf"/>
</dbReference>
<evidence type="ECO:0000256" key="4">
    <source>
        <dbReference type="PROSITE-ProRule" id="PRU00335"/>
    </source>
</evidence>
<dbReference type="PANTHER" id="PTHR30055:SF148">
    <property type="entry name" value="TETR-FAMILY TRANSCRIPTIONAL REGULATOR"/>
    <property type="match status" value="1"/>
</dbReference>
<dbReference type="Pfam" id="PF16859">
    <property type="entry name" value="TetR_C_11"/>
    <property type="match status" value="1"/>
</dbReference>
<dbReference type="InterPro" id="IPR011075">
    <property type="entry name" value="TetR_C"/>
</dbReference>
<keyword evidence="7" id="KW-1185">Reference proteome</keyword>
<dbReference type="PROSITE" id="PS50977">
    <property type="entry name" value="HTH_TETR_2"/>
    <property type="match status" value="1"/>
</dbReference>
<comment type="caution">
    <text evidence="6">The sequence shown here is derived from an EMBL/GenBank/DDBJ whole genome shotgun (WGS) entry which is preliminary data.</text>
</comment>
<dbReference type="InterPro" id="IPR001647">
    <property type="entry name" value="HTH_TetR"/>
</dbReference>
<feature type="DNA-binding region" description="H-T-H motif" evidence="4">
    <location>
        <begin position="42"/>
        <end position="61"/>
    </location>
</feature>
<evidence type="ECO:0000259" key="5">
    <source>
        <dbReference type="PROSITE" id="PS50977"/>
    </source>
</evidence>
<evidence type="ECO:0000313" key="6">
    <source>
        <dbReference type="EMBL" id="NYJ35933.1"/>
    </source>
</evidence>
<dbReference type="GO" id="GO:0003700">
    <property type="term" value="F:DNA-binding transcription factor activity"/>
    <property type="evidence" value="ECO:0007669"/>
    <property type="project" value="TreeGrafter"/>
</dbReference>
<dbReference type="PANTHER" id="PTHR30055">
    <property type="entry name" value="HTH-TYPE TRANSCRIPTIONAL REGULATOR RUTR"/>
    <property type="match status" value="1"/>
</dbReference>
<name>A0A7Z0EPJ2_9ACTN</name>
<keyword evidence="1" id="KW-0805">Transcription regulation</keyword>
<dbReference type="InterPro" id="IPR009057">
    <property type="entry name" value="Homeodomain-like_sf"/>
</dbReference>
<dbReference type="AlphaFoldDB" id="A0A7Z0EPJ2"/>
<keyword evidence="3" id="KW-0804">Transcription</keyword>
<gene>
    <name evidence="6" type="ORF">HNR10_003814</name>
</gene>
<dbReference type="Gene3D" id="1.10.10.60">
    <property type="entry name" value="Homeodomain-like"/>
    <property type="match status" value="1"/>
</dbReference>
<evidence type="ECO:0000256" key="1">
    <source>
        <dbReference type="ARBA" id="ARBA00023015"/>
    </source>
</evidence>
<dbReference type="SUPFAM" id="SSF48498">
    <property type="entry name" value="Tetracyclin repressor-like, C-terminal domain"/>
    <property type="match status" value="1"/>
</dbReference>
<accession>A0A7Z0EPJ2</accession>
<dbReference type="SUPFAM" id="SSF46689">
    <property type="entry name" value="Homeodomain-like"/>
    <property type="match status" value="1"/>
</dbReference>
<protein>
    <submittedName>
        <fullName evidence="6">AcrR family transcriptional regulator</fullName>
    </submittedName>
</protein>
<dbReference type="Gene3D" id="1.10.357.10">
    <property type="entry name" value="Tetracycline Repressor, domain 2"/>
    <property type="match status" value="1"/>
</dbReference>
<evidence type="ECO:0000256" key="3">
    <source>
        <dbReference type="ARBA" id="ARBA00023163"/>
    </source>
</evidence>
<evidence type="ECO:0000256" key="2">
    <source>
        <dbReference type="ARBA" id="ARBA00023125"/>
    </source>
</evidence>
<organism evidence="6 7">
    <name type="scientific">Nocardiopsis aegyptia</name>
    <dbReference type="NCBI Taxonomy" id="220378"/>
    <lineage>
        <taxon>Bacteria</taxon>
        <taxon>Bacillati</taxon>
        <taxon>Actinomycetota</taxon>
        <taxon>Actinomycetes</taxon>
        <taxon>Streptosporangiales</taxon>
        <taxon>Nocardiopsidaceae</taxon>
        <taxon>Nocardiopsis</taxon>
    </lineage>
</organism>
<dbReference type="Pfam" id="PF00440">
    <property type="entry name" value="TetR_N"/>
    <property type="match status" value="1"/>
</dbReference>
<keyword evidence="2 4" id="KW-0238">DNA-binding</keyword>
<proteinExistence type="predicted"/>
<feature type="domain" description="HTH tetR-type" evidence="5">
    <location>
        <begin position="19"/>
        <end position="79"/>
    </location>
</feature>
<dbReference type="EMBL" id="JACCFS010000001">
    <property type="protein sequence ID" value="NYJ35933.1"/>
    <property type="molecule type" value="Genomic_DNA"/>
</dbReference>
<dbReference type="InterPro" id="IPR050109">
    <property type="entry name" value="HTH-type_TetR-like_transc_reg"/>
</dbReference>
<dbReference type="RefSeq" id="WP_179825451.1">
    <property type="nucleotide sequence ID" value="NZ_JACCFS010000001.1"/>
</dbReference>
<dbReference type="Proteomes" id="UP000572051">
    <property type="component" value="Unassembled WGS sequence"/>
</dbReference>
<dbReference type="PRINTS" id="PR00455">
    <property type="entry name" value="HTHTETR"/>
</dbReference>
<sequence length="207" mass="22998">MAAEPQTTDHRKRPRRRGDALIAAILHATVQELEERGYAALTMEGVAERARASKASLYRRWPTRAELVMDAVYSVIPDPGELPDTGELRGDLISVLTRTARLLDGPAGQALRGLMAEVLPSPERMGQVRAHAQGMGRQMMEEVTRRAVHRGEISPEALAPRRMEVGQALLRNHFLFHHEPISDEMVEEIVDEVLLPLFNTSPVNSAT</sequence>
<evidence type="ECO:0000313" key="7">
    <source>
        <dbReference type="Proteomes" id="UP000572051"/>
    </source>
</evidence>
<dbReference type="GO" id="GO:0000976">
    <property type="term" value="F:transcription cis-regulatory region binding"/>
    <property type="evidence" value="ECO:0007669"/>
    <property type="project" value="TreeGrafter"/>
</dbReference>
<reference evidence="6 7" key="1">
    <citation type="submission" date="2020-07" db="EMBL/GenBank/DDBJ databases">
        <title>Sequencing the genomes of 1000 actinobacteria strains.</title>
        <authorList>
            <person name="Klenk H.-P."/>
        </authorList>
    </citation>
    <scope>NUCLEOTIDE SEQUENCE [LARGE SCALE GENOMIC DNA]</scope>
    <source>
        <strain evidence="6 7">DSM 44442</strain>
    </source>
</reference>